<protein>
    <submittedName>
        <fullName evidence="1">Uncharacterized protein</fullName>
    </submittedName>
</protein>
<dbReference type="STRING" id="626887.J057_15575"/>
<proteinExistence type="predicted"/>
<sequence>MNRRAFLTGLGGLLALVGFSGYLLPVQGSEKTGITVTKKLRRELAELSDPRFQDYASTLDLETLTDALASKGVVSPEYGVDYERLRALATQEPLIVYHGFYYTPSELELYSLAYLVSGV</sequence>
<evidence type="ECO:0000313" key="2">
    <source>
        <dbReference type="Proteomes" id="UP000013165"/>
    </source>
</evidence>
<dbReference type="HOGENOM" id="CLU_2058567_0_0_6"/>
<dbReference type="PATRIC" id="fig|626887.3.peg.3111"/>
<organism evidence="1 2">
    <name type="scientific">Marinobacter nanhaiticus D15-8W</name>
    <dbReference type="NCBI Taxonomy" id="626887"/>
    <lineage>
        <taxon>Bacteria</taxon>
        <taxon>Pseudomonadati</taxon>
        <taxon>Pseudomonadota</taxon>
        <taxon>Gammaproteobacteria</taxon>
        <taxon>Pseudomonadales</taxon>
        <taxon>Marinobacteraceae</taxon>
        <taxon>Marinobacter</taxon>
    </lineage>
</organism>
<comment type="caution">
    <text evidence="1">The sequence shown here is derived from an EMBL/GenBank/DDBJ whole genome shotgun (WGS) entry which is preliminary data.</text>
</comment>
<dbReference type="Proteomes" id="UP000013165">
    <property type="component" value="Unassembled WGS sequence"/>
</dbReference>
<gene>
    <name evidence="1" type="ORF">J057_15575</name>
</gene>
<dbReference type="AlphaFoldDB" id="N6WMX1"/>
<keyword evidence="2" id="KW-1185">Reference proteome</keyword>
<reference evidence="1 2" key="1">
    <citation type="journal article" date="2013" name="Genome Announc.">
        <title>Genome Sequence of the Polycyclic Aromatic Hydrocarbon-Degrading Bacterium Strain Marinobacter nanhaiticus D15-8WT.</title>
        <authorList>
            <person name="Cui Z."/>
            <person name="Gao W."/>
            <person name="Li Q."/>
            <person name="Xu G."/>
            <person name="Zheng L."/>
        </authorList>
    </citation>
    <scope>NUCLEOTIDE SEQUENCE [LARGE SCALE GENOMIC DNA]</scope>
    <source>
        <strain evidence="1 2">D15-8W</strain>
    </source>
</reference>
<dbReference type="OrthoDB" id="6372065at2"/>
<dbReference type="EMBL" id="APLQ01000014">
    <property type="protein sequence ID" value="ENO12831.1"/>
    <property type="molecule type" value="Genomic_DNA"/>
</dbReference>
<accession>N6WMX1</accession>
<name>N6WMX1_9GAMM</name>
<dbReference type="RefSeq" id="WP_004581061.1">
    <property type="nucleotide sequence ID" value="NZ_AP028878.1"/>
</dbReference>
<evidence type="ECO:0000313" key="1">
    <source>
        <dbReference type="EMBL" id="ENO12831.1"/>
    </source>
</evidence>